<keyword evidence="1" id="KW-0472">Membrane</keyword>
<evidence type="ECO:0000313" key="2">
    <source>
        <dbReference type="EMBL" id="PAA60962.1"/>
    </source>
</evidence>
<sequence length="409" mass="44993">MLSSCSDPFASPLFKQLPSTQRLKGDACPDKPWLSFYANLKPNTTLTVPLRAGDLFVLDGCYADSASLCETFCSLNSYLASQRHLAVWEIGLCLIGLLVLLATLIGLCALRQLPGGRLAAVHRQLLWAYCAYFLCRSGRLLSWPSVRCLGRDACLSLDALFELLEVLSYAGLFASFLAQSICLRRRLGRRHKPACQSPPRRKRQPLFELLSLAWPLPVVVATAHLVCRTLAPGQLAQLHKYSALYRPEPVSLYTASVRLPLAGAHLVSMVLGAQSLRLSLPPRQTCPGPARWARSLALISALTGAYLLLDLVPAGLAPSWLRHLQLAGHLLQSLLVTLPMFWLNRRHRRSARHRIRRGVTGAGANFRRQLFGNKFELAAAAVTGCKVVSFLPASSPTDRMGHLDCEIDS</sequence>
<dbReference type="EMBL" id="NIVC01000366">
    <property type="protein sequence ID" value="PAA84580.1"/>
    <property type="molecule type" value="Genomic_DNA"/>
</dbReference>
<keyword evidence="1" id="KW-1133">Transmembrane helix</keyword>
<dbReference type="EMBL" id="NIVC01002087">
    <property type="protein sequence ID" value="PAA60962.1"/>
    <property type="molecule type" value="Genomic_DNA"/>
</dbReference>
<proteinExistence type="predicted"/>
<evidence type="ECO:0000313" key="3">
    <source>
        <dbReference type="EMBL" id="PAA84580.1"/>
    </source>
</evidence>
<organism evidence="2 4">
    <name type="scientific">Macrostomum lignano</name>
    <dbReference type="NCBI Taxonomy" id="282301"/>
    <lineage>
        <taxon>Eukaryota</taxon>
        <taxon>Metazoa</taxon>
        <taxon>Spiralia</taxon>
        <taxon>Lophotrochozoa</taxon>
        <taxon>Platyhelminthes</taxon>
        <taxon>Rhabditophora</taxon>
        <taxon>Macrostomorpha</taxon>
        <taxon>Macrostomida</taxon>
        <taxon>Macrostomidae</taxon>
        <taxon>Macrostomum</taxon>
    </lineage>
</organism>
<evidence type="ECO:0000313" key="4">
    <source>
        <dbReference type="Proteomes" id="UP000215902"/>
    </source>
</evidence>
<protein>
    <submittedName>
        <fullName evidence="2">Uncharacterized protein</fullName>
    </submittedName>
</protein>
<accession>A0A267EJL3</accession>
<feature type="transmembrane region" description="Helical" evidence="1">
    <location>
        <begin position="324"/>
        <end position="344"/>
    </location>
</feature>
<comment type="caution">
    <text evidence="2">The sequence shown here is derived from an EMBL/GenBank/DDBJ whole genome shotgun (WGS) entry which is preliminary data.</text>
</comment>
<dbReference type="AlphaFoldDB" id="A0A267EJL3"/>
<reference evidence="2 4" key="1">
    <citation type="submission" date="2017-06" db="EMBL/GenBank/DDBJ databases">
        <title>A platform for efficient transgenesis in Macrostomum lignano, a flatworm model organism for stem cell research.</title>
        <authorList>
            <person name="Berezikov E."/>
        </authorList>
    </citation>
    <scope>NUCLEOTIDE SEQUENCE [LARGE SCALE GENOMIC DNA]</scope>
    <source>
        <strain evidence="2">DV1</strain>
        <tissue evidence="2">Whole organism</tissue>
    </source>
</reference>
<evidence type="ECO:0000256" key="1">
    <source>
        <dbReference type="SAM" id="Phobius"/>
    </source>
</evidence>
<keyword evidence="4" id="KW-1185">Reference proteome</keyword>
<gene>
    <name evidence="2" type="ORF">BOX15_Mlig018784g1</name>
    <name evidence="3" type="ORF">BOX15_Mlig018784g2</name>
</gene>
<feature type="transmembrane region" description="Helical" evidence="1">
    <location>
        <begin position="166"/>
        <end position="183"/>
    </location>
</feature>
<name>A0A267EJL3_9PLAT</name>
<feature type="transmembrane region" description="Helical" evidence="1">
    <location>
        <begin position="292"/>
        <end position="312"/>
    </location>
</feature>
<feature type="transmembrane region" description="Helical" evidence="1">
    <location>
        <begin position="85"/>
        <end position="113"/>
    </location>
</feature>
<keyword evidence="1" id="KW-0812">Transmembrane</keyword>
<dbReference type="Proteomes" id="UP000215902">
    <property type="component" value="Unassembled WGS sequence"/>
</dbReference>